<reference evidence="2" key="1">
    <citation type="submission" date="2024-04" db="EMBL/GenBank/DDBJ databases">
        <title>Salinicola lusitanus LLJ914,a marine bacterium isolated from the Okinawa Trough.</title>
        <authorList>
            <person name="Li J."/>
        </authorList>
    </citation>
    <scope>NUCLEOTIDE SEQUENCE [LARGE SCALE GENOMIC DNA]</scope>
</reference>
<keyword evidence="2" id="KW-1185">Reference proteome</keyword>
<dbReference type="EMBL" id="JBBPFD010000020">
    <property type="protein sequence ID" value="KAK7884651.1"/>
    <property type="molecule type" value="Genomic_DNA"/>
</dbReference>
<sequence>MSGITRTSSHISTYHNRTFVNIPICTFTTAHRPAIISHSDTLSPPPPPPTMPLFRITPSLPATTSPFTIVRPSPPVTIIPPPLTSTRPMAITNPLNISKTPHNYQNSLKRYNIRNKRAPSTATTSHSPKTFPIQQFRQHQSQEDIQHHHLTRATTFTALYFTQTHHISSPITRIWSVPQKEQTWA</sequence>
<accession>A0AAW0MXC1</accession>
<comment type="caution">
    <text evidence="1">The sequence shown here is derived from an EMBL/GenBank/DDBJ whole genome shotgun (WGS) entry which is preliminary data.</text>
</comment>
<protein>
    <submittedName>
        <fullName evidence="1">Uncharacterized protein</fullName>
    </submittedName>
</protein>
<proteinExistence type="predicted"/>
<dbReference type="Proteomes" id="UP001460270">
    <property type="component" value="Unassembled WGS sequence"/>
</dbReference>
<dbReference type="AlphaFoldDB" id="A0AAW0MXC1"/>
<organism evidence="1 2">
    <name type="scientific">Mugilogobius chulae</name>
    <name type="common">yellowstripe goby</name>
    <dbReference type="NCBI Taxonomy" id="88201"/>
    <lineage>
        <taxon>Eukaryota</taxon>
        <taxon>Metazoa</taxon>
        <taxon>Chordata</taxon>
        <taxon>Craniata</taxon>
        <taxon>Vertebrata</taxon>
        <taxon>Euteleostomi</taxon>
        <taxon>Actinopterygii</taxon>
        <taxon>Neopterygii</taxon>
        <taxon>Teleostei</taxon>
        <taxon>Neoteleostei</taxon>
        <taxon>Acanthomorphata</taxon>
        <taxon>Gobiaria</taxon>
        <taxon>Gobiiformes</taxon>
        <taxon>Gobioidei</taxon>
        <taxon>Gobiidae</taxon>
        <taxon>Gobionellinae</taxon>
        <taxon>Mugilogobius</taxon>
    </lineage>
</organism>
<evidence type="ECO:0000313" key="2">
    <source>
        <dbReference type="Proteomes" id="UP001460270"/>
    </source>
</evidence>
<name>A0AAW0MXC1_9GOBI</name>
<evidence type="ECO:0000313" key="1">
    <source>
        <dbReference type="EMBL" id="KAK7884651.1"/>
    </source>
</evidence>
<gene>
    <name evidence="1" type="ORF">WMY93_027774</name>
</gene>